<sequence length="128" mass="13080">MLASAARPGFLFGHSDRGAAQVLDPRQGAAAWLGGRGARLYGLEQGGGDMLAVATDCARTAADDSHLAALVLAQVGLDLVGLGCRPGYLCAEHVAVDVQVADQVDVGFGLVDVARGEPVGDMFFGKRG</sequence>
<dbReference type="AlphaFoldDB" id="A0A645D6L3"/>
<accession>A0A645D6L3</accession>
<comment type="caution">
    <text evidence="1">The sequence shown here is derived from an EMBL/GenBank/DDBJ whole genome shotgun (WGS) entry which is preliminary data.</text>
</comment>
<gene>
    <name evidence="1" type="ORF">SDC9_132238</name>
</gene>
<name>A0A645D6L3_9ZZZZ</name>
<dbReference type="EMBL" id="VSSQ01033532">
    <property type="protein sequence ID" value="MPM85160.1"/>
    <property type="molecule type" value="Genomic_DNA"/>
</dbReference>
<organism evidence="1">
    <name type="scientific">bioreactor metagenome</name>
    <dbReference type="NCBI Taxonomy" id="1076179"/>
    <lineage>
        <taxon>unclassified sequences</taxon>
        <taxon>metagenomes</taxon>
        <taxon>ecological metagenomes</taxon>
    </lineage>
</organism>
<protein>
    <submittedName>
        <fullName evidence="1">Uncharacterized protein</fullName>
    </submittedName>
</protein>
<reference evidence="1" key="1">
    <citation type="submission" date="2019-08" db="EMBL/GenBank/DDBJ databases">
        <authorList>
            <person name="Kucharzyk K."/>
            <person name="Murdoch R.W."/>
            <person name="Higgins S."/>
            <person name="Loffler F."/>
        </authorList>
    </citation>
    <scope>NUCLEOTIDE SEQUENCE</scope>
</reference>
<evidence type="ECO:0000313" key="1">
    <source>
        <dbReference type="EMBL" id="MPM85160.1"/>
    </source>
</evidence>
<proteinExistence type="predicted"/>